<feature type="compositionally biased region" description="Polar residues" evidence="10">
    <location>
        <begin position="1501"/>
        <end position="1525"/>
    </location>
</feature>
<dbReference type="PROSITE" id="PS00108">
    <property type="entry name" value="PROTEIN_KINASE_ST"/>
    <property type="match status" value="1"/>
</dbReference>
<dbReference type="EMBL" id="JAIFTL010000005">
    <property type="protein sequence ID" value="KAG9327357.1"/>
    <property type="molecule type" value="Genomic_DNA"/>
</dbReference>
<evidence type="ECO:0000256" key="4">
    <source>
        <dbReference type="ARBA" id="ARBA00022679"/>
    </source>
</evidence>
<feature type="compositionally biased region" description="Acidic residues" evidence="10">
    <location>
        <begin position="2078"/>
        <end position="2090"/>
    </location>
</feature>
<proteinExistence type="inferred from homology"/>
<feature type="region of interest" description="Disordered" evidence="10">
    <location>
        <begin position="2053"/>
        <end position="2121"/>
    </location>
</feature>
<organism evidence="12 13">
    <name type="scientific">Mortierella alpina</name>
    <name type="common">Oleaginous fungus</name>
    <name type="synonym">Mortierella renispora</name>
    <dbReference type="NCBI Taxonomy" id="64518"/>
    <lineage>
        <taxon>Eukaryota</taxon>
        <taxon>Fungi</taxon>
        <taxon>Fungi incertae sedis</taxon>
        <taxon>Mucoromycota</taxon>
        <taxon>Mortierellomycotina</taxon>
        <taxon>Mortierellomycetes</taxon>
        <taxon>Mortierellales</taxon>
        <taxon>Mortierellaceae</taxon>
        <taxon>Mortierella</taxon>
    </lineage>
</organism>
<keyword evidence="4" id="KW-0808">Transferase</keyword>
<feature type="compositionally biased region" description="Basic and acidic residues" evidence="10">
    <location>
        <begin position="2103"/>
        <end position="2113"/>
    </location>
</feature>
<feature type="compositionally biased region" description="Acidic residues" evidence="10">
    <location>
        <begin position="100"/>
        <end position="150"/>
    </location>
</feature>
<feature type="domain" description="Protein kinase" evidence="11">
    <location>
        <begin position="1053"/>
        <end position="1326"/>
    </location>
</feature>
<feature type="binding site" evidence="9">
    <location>
        <position position="1082"/>
    </location>
    <ligand>
        <name>ATP</name>
        <dbReference type="ChEBI" id="CHEBI:30616"/>
    </ligand>
</feature>
<keyword evidence="5 9" id="KW-0547">Nucleotide-binding</keyword>
<evidence type="ECO:0000256" key="10">
    <source>
        <dbReference type="SAM" id="MobiDB-lite"/>
    </source>
</evidence>
<evidence type="ECO:0000256" key="8">
    <source>
        <dbReference type="ARBA" id="ARBA00045899"/>
    </source>
</evidence>
<comment type="similarity">
    <text evidence="1">Belongs to the protein kinase superfamily. STE Ser/Thr protein kinase family. MAP kinase kinase kinase subfamily.</text>
</comment>
<protein>
    <recommendedName>
        <fullName evidence="11">Protein kinase domain-containing protein</fullName>
    </recommendedName>
</protein>
<dbReference type="PROSITE" id="PS50011">
    <property type="entry name" value="PROTEIN_KINASE_DOM"/>
    <property type="match status" value="1"/>
</dbReference>
<dbReference type="GO" id="GO:0004674">
    <property type="term" value="F:protein serine/threonine kinase activity"/>
    <property type="evidence" value="ECO:0007669"/>
    <property type="project" value="UniProtKB-KW"/>
</dbReference>
<comment type="caution">
    <text evidence="12">The sequence shown here is derived from an EMBL/GenBank/DDBJ whole genome shotgun (WGS) entry which is preliminary data.</text>
</comment>
<dbReference type="InterPro" id="IPR008271">
    <property type="entry name" value="Ser/Thr_kinase_AS"/>
</dbReference>
<feature type="compositionally biased region" description="Basic and acidic residues" evidence="10">
    <location>
        <begin position="957"/>
        <end position="971"/>
    </location>
</feature>
<dbReference type="Proteomes" id="UP000717515">
    <property type="component" value="Unassembled WGS sequence"/>
</dbReference>
<dbReference type="FunFam" id="2.20.25.20:FF:000001">
    <property type="entry name" value="Casein kinase II subunit beta"/>
    <property type="match status" value="1"/>
</dbReference>
<keyword evidence="6" id="KW-0418">Kinase</keyword>
<reference evidence="12" key="1">
    <citation type="submission" date="2021-07" db="EMBL/GenBank/DDBJ databases">
        <title>Draft genome of Mortierella alpina, strain LL118, isolated from an aspen leaf litter sample.</title>
        <authorList>
            <person name="Yang S."/>
            <person name="Vinatzer B.A."/>
        </authorList>
    </citation>
    <scope>NUCLEOTIDE SEQUENCE</scope>
    <source>
        <strain evidence="12">LL118</strain>
    </source>
</reference>
<evidence type="ECO:0000256" key="9">
    <source>
        <dbReference type="PROSITE-ProRule" id="PRU10141"/>
    </source>
</evidence>
<feature type="region of interest" description="Disordered" evidence="10">
    <location>
        <begin position="98"/>
        <end position="154"/>
    </location>
</feature>
<dbReference type="CDD" id="cd06626">
    <property type="entry name" value="STKc_MEKK4"/>
    <property type="match status" value="1"/>
</dbReference>
<evidence type="ECO:0000256" key="5">
    <source>
        <dbReference type="ARBA" id="ARBA00022741"/>
    </source>
</evidence>
<comment type="function">
    <text evidence="8">Regulatory subunit of casein kinase II/CK2. As part of the kinase complex regulates the basal catalytic activity of the alpha subunit a constitutively active serine/threonine-protein kinase that phosphorylates a large number of substrates containing acidic residues C-terminal to the phosphorylated serine or threonine.</text>
</comment>
<feature type="region of interest" description="Disordered" evidence="10">
    <location>
        <begin position="2371"/>
        <end position="2407"/>
    </location>
</feature>
<dbReference type="PRINTS" id="PR00472">
    <property type="entry name" value="CASNKINASEII"/>
</dbReference>
<dbReference type="SMART" id="SM00220">
    <property type="entry name" value="S_TKc"/>
    <property type="match status" value="1"/>
</dbReference>
<comment type="similarity">
    <text evidence="2">Belongs to the casein kinase 2 subunit beta family.</text>
</comment>
<dbReference type="InterPro" id="IPR011009">
    <property type="entry name" value="Kinase-like_dom_sf"/>
</dbReference>
<dbReference type="SUPFAM" id="SSF57798">
    <property type="entry name" value="Casein kinase II beta subunit"/>
    <property type="match status" value="1"/>
</dbReference>
<dbReference type="InterPro" id="IPR017441">
    <property type="entry name" value="Protein_kinase_ATP_BS"/>
</dbReference>
<dbReference type="InterPro" id="IPR000704">
    <property type="entry name" value="Casein_kinase_II_reg-sub"/>
</dbReference>
<evidence type="ECO:0000256" key="7">
    <source>
        <dbReference type="ARBA" id="ARBA00022840"/>
    </source>
</evidence>
<dbReference type="PROSITE" id="PS00107">
    <property type="entry name" value="PROTEIN_KINASE_ATP"/>
    <property type="match status" value="1"/>
</dbReference>
<feature type="compositionally biased region" description="Polar residues" evidence="10">
    <location>
        <begin position="2056"/>
        <end position="2068"/>
    </location>
</feature>
<gene>
    <name evidence="12" type="ORF">KVV02_005933</name>
</gene>
<evidence type="ECO:0000256" key="1">
    <source>
        <dbReference type="ARBA" id="ARBA00006529"/>
    </source>
</evidence>
<dbReference type="GO" id="GO:0005524">
    <property type="term" value="F:ATP binding"/>
    <property type="evidence" value="ECO:0007669"/>
    <property type="project" value="UniProtKB-UniRule"/>
</dbReference>
<feature type="region of interest" description="Disordered" evidence="10">
    <location>
        <begin position="1499"/>
        <end position="1525"/>
    </location>
</feature>
<feature type="region of interest" description="Disordered" evidence="10">
    <location>
        <begin position="1"/>
        <end position="62"/>
    </location>
</feature>
<evidence type="ECO:0000256" key="6">
    <source>
        <dbReference type="ARBA" id="ARBA00022777"/>
    </source>
</evidence>
<name>A0A9P8D2L2_MORAP</name>
<evidence type="ECO:0000256" key="2">
    <source>
        <dbReference type="ARBA" id="ARBA00006941"/>
    </source>
</evidence>
<dbReference type="InterPro" id="IPR050538">
    <property type="entry name" value="MAP_kinase_kinase_kinase"/>
</dbReference>
<dbReference type="FunFam" id="1.10.1820.10:FF:000003">
    <property type="entry name" value="Casein kinase II subunit beta"/>
    <property type="match status" value="1"/>
</dbReference>
<dbReference type="Gene3D" id="1.10.1820.10">
    <property type="entry name" value="protein kinase ck2 holoenzyme, chain C, domain 1"/>
    <property type="match status" value="1"/>
</dbReference>
<feature type="compositionally biased region" description="Polar residues" evidence="10">
    <location>
        <begin position="1729"/>
        <end position="1747"/>
    </location>
</feature>
<dbReference type="GO" id="GO:0019887">
    <property type="term" value="F:protein kinase regulator activity"/>
    <property type="evidence" value="ECO:0007669"/>
    <property type="project" value="InterPro"/>
</dbReference>
<evidence type="ECO:0000313" key="13">
    <source>
        <dbReference type="Proteomes" id="UP000717515"/>
    </source>
</evidence>
<dbReference type="InterPro" id="IPR000719">
    <property type="entry name" value="Prot_kinase_dom"/>
</dbReference>
<evidence type="ECO:0000256" key="3">
    <source>
        <dbReference type="ARBA" id="ARBA00022527"/>
    </source>
</evidence>
<dbReference type="Gene3D" id="1.10.510.10">
    <property type="entry name" value="Transferase(Phosphotransferase) domain 1"/>
    <property type="match status" value="1"/>
</dbReference>
<feature type="region of interest" description="Disordered" evidence="10">
    <location>
        <begin position="1729"/>
        <end position="1763"/>
    </location>
</feature>
<dbReference type="InterPro" id="IPR016149">
    <property type="entry name" value="Casein_kin_II_reg-sub_N"/>
</dbReference>
<dbReference type="Pfam" id="PF01214">
    <property type="entry name" value="CK_II_beta"/>
    <property type="match status" value="1"/>
</dbReference>
<dbReference type="PANTHER" id="PTHR48016:SF32">
    <property type="entry name" value="MITOGEN-ACTIVATED PROTEIN KINASE KINASE KINASE 4"/>
    <property type="match status" value="1"/>
</dbReference>
<dbReference type="SUPFAM" id="SSF56112">
    <property type="entry name" value="Protein kinase-like (PK-like)"/>
    <property type="match status" value="1"/>
</dbReference>
<dbReference type="GO" id="GO:0005956">
    <property type="term" value="C:protein kinase CK2 complex"/>
    <property type="evidence" value="ECO:0007669"/>
    <property type="project" value="InterPro"/>
</dbReference>
<accession>A0A9P8D2L2</accession>
<dbReference type="GO" id="GO:0038066">
    <property type="term" value="P:p38MAPK cascade"/>
    <property type="evidence" value="ECO:0007669"/>
    <property type="project" value="TreeGrafter"/>
</dbReference>
<feature type="compositionally biased region" description="Low complexity" evidence="10">
    <location>
        <begin position="1748"/>
        <end position="1759"/>
    </location>
</feature>
<feature type="region of interest" description="Disordered" evidence="10">
    <location>
        <begin position="183"/>
        <end position="224"/>
    </location>
</feature>
<dbReference type="PANTHER" id="PTHR48016">
    <property type="entry name" value="MAP KINASE KINASE KINASE SSK2-RELATED-RELATED"/>
    <property type="match status" value="1"/>
</dbReference>
<feature type="region of interest" description="Disordered" evidence="10">
    <location>
        <begin position="1641"/>
        <end position="1663"/>
    </location>
</feature>
<dbReference type="SMART" id="SM01085">
    <property type="entry name" value="CK_II_beta"/>
    <property type="match status" value="1"/>
</dbReference>
<feature type="region of interest" description="Disordered" evidence="10">
    <location>
        <begin position="952"/>
        <end position="971"/>
    </location>
</feature>
<evidence type="ECO:0000259" key="11">
    <source>
        <dbReference type="PROSITE" id="PS50011"/>
    </source>
</evidence>
<dbReference type="InterPro" id="IPR035991">
    <property type="entry name" value="Casein_kinase_II_beta-like"/>
</dbReference>
<dbReference type="Gene3D" id="2.20.25.20">
    <property type="match status" value="1"/>
</dbReference>
<dbReference type="Pfam" id="PF00069">
    <property type="entry name" value="Pkinase"/>
    <property type="match status" value="1"/>
</dbReference>
<keyword evidence="7 9" id="KW-0067">ATP-binding</keyword>
<evidence type="ECO:0000313" key="12">
    <source>
        <dbReference type="EMBL" id="KAG9327357.1"/>
    </source>
</evidence>
<keyword evidence="3" id="KW-0723">Serine/threonine-protein kinase</keyword>
<sequence length="2407" mass="269370">MSKSRVQEGEDEDAISVARPTSFQRIPDRASARNSLNMTWPLRPTAEEHRASNSSSPSSFGVNQTIAVPITARVGVTQQQHSEPEVAVEPKKGVRFFFAEEVDDPTGDGSDEASDDDDEEGNNGDDDDELDDDELDNDNGADMDDDDKYDDSEQRAAIEAEVEAEADLEVMRSMDSMRFDFENLSTDDPQLDADPVDLYYDNHGENEEANDNDTQQVNESNKKDQERLDRFMQPTSNSDEGVLELNRERIDWQSMLQSVLTGEVFSIENKRLEDPNFEIQPAIKQLIWYGLRATLHSRPVGEEQRFVETARAQVDSFLQEIMDFKVDSSSPLSPLDQVLDALHKVDIVESLYPKTSVIGEEKPLYSSAKFQYRLNALNAYASVMKKMKIQTKILRNWTGSETLEVSRSKDAGQDEVSFVDRLLKENGLERTFEKSTLSSLHQAMQQIKRTMVENAVAFASMGLVPAMSELQQLIRFPTTLMQECLRLRLEYADRVSVPTLLNVDQMLEDFKTSLFLACKIKYNYEELESSENGWYLEPCIDAEYEKILKSSLQFYFKLLSWKVEYWGQSTKYTDSVLDLEWEALSELGQQIDGIGLDTAEQLCFLTSKLTTFLYKQLQEQMKERPDLPQTAGEVTKFYGKVLENVRFRANRLRRFARTLTDTFENSAEYLLDKKKSDSFGVLMNRLAETNHVLVYTNTIEREGVYMVVEHKVAENALFLPLTLRSCFEQPGTGYILVFTPRERFVWTGPIIQLDGLPGYELDVKPGRVRLISERGSLLDACKKRFSKFAEPFGLEIITESRANVMALNKELNRTKKAAYKLADTIVQSVTVLRKVTMKVPNCQDLVQPFFRFAADYGLMSLSSMEGLPRSQFNLKLVRLSIDWVSFVCDDCDQTERQTFRWAMAALNFAMKMTKGNNILALSDSEFSWLRSKIAGCMTLLISHFDIHGARSSQSETLRSERDGRSKQKPKDQARILEEISTILRLATSNESVLSDEAARNHRQQVENLVNLEKGRTEREQEIKVIGKVLDDQKPEDRSLVFLAALTDSVAIRWQMAKFIGAGTFGTVYLGTNSDTGELIAVKEIRFQNASMNLVKSIHDEMKVMKMLHHPNIVRYDNIEVHRHKVFIFMEFCQGGSLADLLEHGRIEDEKVIKVYTLQMLKGLAYLHDKNVVHRDVKPDNILLDHLGNIKFVDFGAAKILAKNQRTRTHGRSAAAESINVGVGANSLNGTPMYMAPEVIKNGEKGRKGSMDIWSLGCCVLEMATGRRPWAHLDNEWAVMFHVATTHPPLPDPSQMSLKGIAFLKRCFTRSSRDRPSAKELLRDVWLRGVDTEESSEEYEYDEHVPEVNSDGEIINRTIPYDVQDGIPLDAFDGEEGDVTQEPARKTAKVDAGDGHVPSTELTAEHIEELNEQDQEAGQGRSAFYISKETLEVNKFSHEETTSPGSESIVSDTVSEVGSEVELMLSAVREREVVSRQVSKENSPLSAGASTAVFSKADLGTNEEQGQQSPTDAEGQQQVPPMVTSGLSSNALTAGVGPSLVDLGGDGFAREMGLDLSDSLSAKVMDKKKLTSPVVSLSLMTKSSDLKASDSAIAATAAVMGEDHGQSSRHLESVSDYMSLSDLSRPRETPLQTQLEKIDPSIIRSGTPTPRSHRRGHARQRGDSESALFEISVLAFREIILSRLWKQDMRFQSESDFCKHQWNILNPRKALLPTNIPTAPAPPHIPVVNISSPTVSTSSGANSHSQDTAAAESRPSSAASTHSTEQFRERVAYLLTDPRRFHAPAAVLERVHQFFKGPPLLDPATFDESSLNAPISIPFPDIMDSDGWRIPVVVANPGANGAAAAAATAEPTLGPIESCFMHVPVLPSKRRYETDTEVILLDDCRLAGQLNAKLWEEFSNGNVQEAITLVPTSATWFGKTELADWPCVVMSGLKFEQANGSEPSGKKYSEVHSYIVVYLGRDPMRQAQFVQVFQDLGISPSQNLKSVLAGTLAGTSTQPAHKSGQQQHRWIAGFRRLFRSQGVSPAGSSGGSGPAGAIGSGLVDGIGNTRGYWRSQDAGSNGVGSSFPQGSKGRGNGEVVEEEEDSIDPQFDDIYSILPPNKKPRLERMGRPSDAKAAWHHSKRRKMDENGFRKLQDEDVDDRQWGMDDYTSGSDSDYTKYWIDWFLGTKGNEYFCEVDEEYILDRFNLTGLNTEVQYYSQALDLITDNLDENLDEEMRDIVEKSARHLYGLIHARFIITTHGLTKMLEKFKKCDFGRCPRVLCHNHPLLPVALSDIPYTKSVKLFCCRCEDIYNPKSTRHASIDGAYFGCSFPHMLFQVYPQLVPPKSTDRYVPRIFGFKLHDVAKQHRYQDMIREESHARIMAGIEGLPTTAAQGSSKEQNHKNSGKSVEASPSIATESGAMADVN</sequence>